<keyword evidence="2" id="KW-0328">Glycosyltransferase</keyword>
<keyword evidence="6" id="KW-0539">Nucleus</keyword>
<evidence type="ECO:0000313" key="10">
    <source>
        <dbReference type="EMBL" id="CAD9615188.1"/>
    </source>
</evidence>
<organism evidence="10">
    <name type="scientific">Zooxanthella nutricula</name>
    <dbReference type="NCBI Taxonomy" id="1333877"/>
    <lineage>
        <taxon>Eukaryota</taxon>
        <taxon>Sar</taxon>
        <taxon>Alveolata</taxon>
        <taxon>Dinophyceae</taxon>
        <taxon>Peridiniales</taxon>
        <taxon>Peridiniales incertae sedis</taxon>
        <taxon>Zooxanthella</taxon>
    </lineage>
</organism>
<dbReference type="PROSITE" id="PS50222">
    <property type="entry name" value="EF_HAND_2"/>
    <property type="match status" value="2"/>
</dbReference>
<dbReference type="InterPro" id="IPR002048">
    <property type="entry name" value="EF_hand_dom"/>
</dbReference>
<dbReference type="SUPFAM" id="SSF56399">
    <property type="entry name" value="ADP-ribosylation"/>
    <property type="match status" value="1"/>
</dbReference>
<dbReference type="PROSITE" id="PS00018">
    <property type="entry name" value="EF_HAND_1"/>
    <property type="match status" value="1"/>
</dbReference>
<name>A0A7S2LU42_9DINO</name>
<dbReference type="AlphaFoldDB" id="A0A7S2LU42"/>
<dbReference type="GO" id="GO:0003950">
    <property type="term" value="F:NAD+ poly-ADP-ribosyltransferase activity"/>
    <property type="evidence" value="ECO:0007669"/>
    <property type="project" value="InterPro"/>
</dbReference>
<dbReference type="InterPro" id="IPR018247">
    <property type="entry name" value="EF_Hand_1_Ca_BS"/>
</dbReference>
<keyword evidence="3" id="KW-0808">Transferase</keyword>
<dbReference type="SMART" id="SM00054">
    <property type="entry name" value="EFh"/>
    <property type="match status" value="2"/>
</dbReference>
<evidence type="ECO:0000256" key="5">
    <source>
        <dbReference type="ARBA" id="ARBA00023027"/>
    </source>
</evidence>
<evidence type="ECO:0000256" key="1">
    <source>
        <dbReference type="ARBA" id="ARBA00004123"/>
    </source>
</evidence>
<feature type="compositionally biased region" description="Low complexity" evidence="7">
    <location>
        <begin position="1"/>
        <end position="19"/>
    </location>
</feature>
<evidence type="ECO:0000259" key="9">
    <source>
        <dbReference type="PROSITE" id="PS51059"/>
    </source>
</evidence>
<dbReference type="PANTHER" id="PTHR14453">
    <property type="entry name" value="PARP/ZINC FINGER CCCH TYPE DOMAIN CONTAINING PROTEIN"/>
    <property type="match status" value="1"/>
</dbReference>
<dbReference type="GO" id="GO:0003714">
    <property type="term" value="F:transcription corepressor activity"/>
    <property type="evidence" value="ECO:0007669"/>
    <property type="project" value="TreeGrafter"/>
</dbReference>
<dbReference type="GO" id="GO:0005509">
    <property type="term" value="F:calcium ion binding"/>
    <property type="evidence" value="ECO:0007669"/>
    <property type="project" value="InterPro"/>
</dbReference>
<keyword evidence="5" id="KW-0520">NAD</keyword>
<dbReference type="Gene3D" id="1.10.238.10">
    <property type="entry name" value="EF-hand"/>
    <property type="match status" value="1"/>
</dbReference>
<dbReference type="GO" id="GO:0005737">
    <property type="term" value="C:cytoplasm"/>
    <property type="evidence" value="ECO:0007669"/>
    <property type="project" value="TreeGrafter"/>
</dbReference>
<evidence type="ECO:0000259" key="8">
    <source>
        <dbReference type="PROSITE" id="PS50222"/>
    </source>
</evidence>
<gene>
    <name evidence="10" type="ORF">BRAN1462_LOCUS42552</name>
</gene>
<feature type="region of interest" description="Disordered" evidence="7">
    <location>
        <begin position="1"/>
        <end position="31"/>
    </location>
</feature>
<reference evidence="10" key="1">
    <citation type="submission" date="2021-01" db="EMBL/GenBank/DDBJ databases">
        <authorList>
            <person name="Corre E."/>
            <person name="Pelletier E."/>
            <person name="Niang G."/>
            <person name="Scheremetjew M."/>
            <person name="Finn R."/>
            <person name="Kale V."/>
            <person name="Holt S."/>
            <person name="Cochrane G."/>
            <person name="Meng A."/>
            <person name="Brown T."/>
            <person name="Cohen L."/>
        </authorList>
    </citation>
    <scope>NUCLEOTIDE SEQUENCE</scope>
    <source>
        <strain evidence="10">RCC3387</strain>
    </source>
</reference>
<dbReference type="PANTHER" id="PTHR14453:SF67">
    <property type="entry name" value="POLY [ADP-RIBOSE] POLYMERASE"/>
    <property type="match status" value="1"/>
</dbReference>
<comment type="subcellular location">
    <subcellularLocation>
        <location evidence="1">Nucleus</location>
    </subcellularLocation>
</comment>
<dbReference type="InterPro" id="IPR012317">
    <property type="entry name" value="Poly(ADP-ribose)pol_cat_dom"/>
</dbReference>
<feature type="domain" description="EF-hand" evidence="8">
    <location>
        <begin position="30"/>
        <end position="65"/>
    </location>
</feature>
<evidence type="ECO:0000256" key="7">
    <source>
        <dbReference type="SAM" id="MobiDB-lite"/>
    </source>
</evidence>
<feature type="domain" description="EF-hand" evidence="8">
    <location>
        <begin position="120"/>
        <end position="155"/>
    </location>
</feature>
<dbReference type="GO" id="GO:0005634">
    <property type="term" value="C:nucleus"/>
    <property type="evidence" value="ECO:0007669"/>
    <property type="project" value="UniProtKB-SubCell"/>
</dbReference>
<proteinExistence type="predicted"/>
<dbReference type="InterPro" id="IPR011992">
    <property type="entry name" value="EF-hand-dom_pair"/>
</dbReference>
<dbReference type="SUPFAM" id="SSF47473">
    <property type="entry name" value="EF-hand"/>
    <property type="match status" value="1"/>
</dbReference>
<dbReference type="Gene3D" id="3.90.228.10">
    <property type="match status" value="1"/>
</dbReference>
<dbReference type="GO" id="GO:0010629">
    <property type="term" value="P:negative regulation of gene expression"/>
    <property type="evidence" value="ECO:0007669"/>
    <property type="project" value="TreeGrafter"/>
</dbReference>
<sequence>MRSPRRSASGDSVSTSASRCGPALSPEEEELDEEMRALCLKIDADSNGSISELELIEAVRRYPEVAAFVLPGVDPATLMEDERAFDSIDETFERIAAGKQRIRYSDFATHFRRAAAERTSNGEELRELYRRIDADGSGGVSKLELLDAVQRCREVAALVLPDGDAKEVLNDEETFELVKNVFERVAGGKKRFDYADFEAYFRRVEASGAVPFRATSDRASKRVLIIGPGFGRQMNPRQGAMIDEAGFQTQWCWEGLPNPEQPSFDVRPFLPKIKAAIDEFDPDVVACASKGGAYMAGLWAHNLWRGPSLLINAHPSCAKLPEGVPVVVCQGSNDEVYPTPRAKLEEVIATGTPNMVFLYYTANSGKLPTGHLSRIGDQHNMQSILNHDCLPRLIDAALSPGGPELHVVRSWRDRLTEQRLAAEHSLGYSPDLLRKRWASPSHRGCDEHKLFEVPRSSEEFAHVAAVFKAQPREKPAYFLSPPETWERVRILKVERVENGALHDDCTVPYYRSLRRSIEDQGLEFEPGVHTSWAFHGADADAIDSIVSNPVAGFQPLTSGSRGASLWGSGTYFARDAKYVADGGFCGKPAADGTRRMLMCLLMTGMPCLGDPQHKGVLPFRNRPHRYNCSVDCLSSPEVYITQHSGASHASYLITFA</sequence>
<evidence type="ECO:0000256" key="2">
    <source>
        <dbReference type="ARBA" id="ARBA00022676"/>
    </source>
</evidence>
<dbReference type="InterPro" id="IPR052056">
    <property type="entry name" value="Mono-ARTD/PARP"/>
</dbReference>
<keyword evidence="4" id="KW-0106">Calcium</keyword>
<evidence type="ECO:0000256" key="4">
    <source>
        <dbReference type="ARBA" id="ARBA00022837"/>
    </source>
</evidence>
<dbReference type="PROSITE" id="PS51059">
    <property type="entry name" value="PARP_CATALYTIC"/>
    <property type="match status" value="1"/>
</dbReference>
<dbReference type="EMBL" id="HBGW01066739">
    <property type="protein sequence ID" value="CAD9615188.1"/>
    <property type="molecule type" value="Transcribed_RNA"/>
</dbReference>
<evidence type="ECO:0000256" key="3">
    <source>
        <dbReference type="ARBA" id="ARBA00022679"/>
    </source>
</evidence>
<evidence type="ECO:0008006" key="11">
    <source>
        <dbReference type="Google" id="ProtNLM"/>
    </source>
</evidence>
<feature type="domain" description="PARP catalytic" evidence="9">
    <location>
        <begin position="439"/>
        <end position="656"/>
    </location>
</feature>
<protein>
    <recommendedName>
        <fullName evidence="11">Poly [ADP-ribose] polymerase</fullName>
    </recommendedName>
</protein>
<accession>A0A7S2LU42</accession>
<evidence type="ECO:0000256" key="6">
    <source>
        <dbReference type="ARBA" id="ARBA00023242"/>
    </source>
</evidence>